<dbReference type="Pfam" id="PF00332">
    <property type="entry name" value="Glyco_hydro_17"/>
    <property type="match status" value="1"/>
</dbReference>
<dbReference type="PANTHER" id="PTHR32227">
    <property type="entry name" value="GLUCAN ENDO-1,3-BETA-GLUCOSIDASE BG1-RELATED-RELATED"/>
    <property type="match status" value="1"/>
</dbReference>
<evidence type="ECO:0000256" key="4">
    <source>
        <dbReference type="RuleBase" id="RU004335"/>
    </source>
</evidence>
<comment type="caution">
    <text evidence="6">The sequence shown here is derived from an EMBL/GenBank/DDBJ whole genome shotgun (WGS) entry which is preliminary data.</text>
</comment>
<name>A0ABC8S0U4_9AQUA</name>
<evidence type="ECO:0000313" key="6">
    <source>
        <dbReference type="EMBL" id="CAK9148809.1"/>
    </source>
</evidence>
<keyword evidence="3 5" id="KW-0326">Glycosidase</keyword>
<evidence type="ECO:0000256" key="1">
    <source>
        <dbReference type="ARBA" id="ARBA00008773"/>
    </source>
</evidence>
<reference evidence="6 9" key="1">
    <citation type="submission" date="2024-02" db="EMBL/GenBank/DDBJ databases">
        <authorList>
            <person name="Vignale AGUSTIN F."/>
            <person name="Sosa J E."/>
            <person name="Modenutti C."/>
        </authorList>
    </citation>
    <scope>NUCLEOTIDE SEQUENCE [LARGE SCALE GENOMIC DNA]</scope>
</reference>
<evidence type="ECO:0000256" key="5">
    <source>
        <dbReference type="RuleBase" id="RU004336"/>
    </source>
</evidence>
<dbReference type="AlphaFoldDB" id="A0ABC8S0U4"/>
<organism evidence="6 9">
    <name type="scientific">Ilex paraguariensis</name>
    <name type="common">yerba mate</name>
    <dbReference type="NCBI Taxonomy" id="185542"/>
    <lineage>
        <taxon>Eukaryota</taxon>
        <taxon>Viridiplantae</taxon>
        <taxon>Streptophyta</taxon>
        <taxon>Embryophyta</taxon>
        <taxon>Tracheophyta</taxon>
        <taxon>Spermatophyta</taxon>
        <taxon>Magnoliopsida</taxon>
        <taxon>eudicotyledons</taxon>
        <taxon>Gunneridae</taxon>
        <taxon>Pentapetalae</taxon>
        <taxon>asterids</taxon>
        <taxon>campanulids</taxon>
        <taxon>Aquifoliales</taxon>
        <taxon>Aquifoliaceae</taxon>
        <taxon>Ilex</taxon>
    </lineage>
</organism>
<dbReference type="EMBL" id="CAUOFW020006380">
    <property type="protein sequence ID" value="CAK9174464.1"/>
    <property type="molecule type" value="Genomic_DNA"/>
</dbReference>
<accession>A0ABC8S0U4</accession>
<gene>
    <name evidence="6" type="ORF">ILEXP_LOCUS16797</name>
    <name evidence="7" type="ORF">ILEXP_LOCUS37894</name>
    <name evidence="8" type="ORF">ILEXP_LOCUS44216</name>
</gene>
<dbReference type="EMBL" id="CAUOFW020005078">
    <property type="protein sequence ID" value="CAK9168502.1"/>
    <property type="molecule type" value="Genomic_DNA"/>
</dbReference>
<evidence type="ECO:0000256" key="3">
    <source>
        <dbReference type="ARBA" id="ARBA00023295"/>
    </source>
</evidence>
<evidence type="ECO:0000256" key="2">
    <source>
        <dbReference type="ARBA" id="ARBA00022801"/>
    </source>
</evidence>
<dbReference type="PROSITE" id="PS00587">
    <property type="entry name" value="GLYCOSYL_HYDROL_F17"/>
    <property type="match status" value="1"/>
</dbReference>
<evidence type="ECO:0000313" key="8">
    <source>
        <dbReference type="EMBL" id="CAK9174464.1"/>
    </source>
</evidence>
<evidence type="ECO:0000313" key="9">
    <source>
        <dbReference type="Proteomes" id="UP001642360"/>
    </source>
</evidence>
<dbReference type="InterPro" id="IPR044965">
    <property type="entry name" value="Glyco_hydro_17_plant"/>
</dbReference>
<dbReference type="EMBL" id="CAUOFW020001807">
    <property type="protein sequence ID" value="CAK9148809.1"/>
    <property type="molecule type" value="Genomic_DNA"/>
</dbReference>
<keyword evidence="2 5" id="KW-0378">Hydrolase</keyword>
<dbReference type="Gene3D" id="3.20.20.80">
    <property type="entry name" value="Glycosidases"/>
    <property type="match status" value="1"/>
</dbReference>
<dbReference type="SUPFAM" id="SSF51445">
    <property type="entry name" value="(Trans)glycosidases"/>
    <property type="match status" value="1"/>
</dbReference>
<protein>
    <recommendedName>
        <fullName evidence="10">Glucan endo-1,3-beta-D-glucosidase</fullName>
    </recommendedName>
</protein>
<comment type="similarity">
    <text evidence="1 4">Belongs to the glycosyl hydrolase 17 family.</text>
</comment>
<dbReference type="GO" id="GO:0016798">
    <property type="term" value="F:hydrolase activity, acting on glycosyl bonds"/>
    <property type="evidence" value="ECO:0007669"/>
    <property type="project" value="UniProtKB-KW"/>
</dbReference>
<keyword evidence="9" id="KW-1185">Reference proteome</keyword>
<sequence length="166" mass="18755">MEWNHRHSDKGAGYGDKRMELEREGHEKRCYINNPHDVSLDYALFRSINLKHDNNMAYNNIFDATVDAFVYAMVREGFEGIPVVVTETGWPTVGGEAASVENALDYNGNVARRALSDPVSRRNCMRGTMAGRRLWSKAPEEGWYELDNIVAAWEDESLIVSATPSI</sequence>
<evidence type="ECO:0008006" key="10">
    <source>
        <dbReference type="Google" id="ProtNLM"/>
    </source>
</evidence>
<dbReference type="InterPro" id="IPR017853">
    <property type="entry name" value="GH"/>
</dbReference>
<evidence type="ECO:0000313" key="7">
    <source>
        <dbReference type="EMBL" id="CAK9168502.1"/>
    </source>
</evidence>
<dbReference type="InterPro" id="IPR000490">
    <property type="entry name" value="Glyco_hydro_17"/>
</dbReference>
<dbReference type="Proteomes" id="UP001642360">
    <property type="component" value="Unassembled WGS sequence"/>
</dbReference>
<proteinExistence type="inferred from homology"/>